<evidence type="ECO:0000313" key="4">
    <source>
        <dbReference type="Proteomes" id="UP000030664"/>
    </source>
</evidence>
<feature type="region of interest" description="Disordered" evidence="1">
    <location>
        <begin position="15"/>
        <end position="54"/>
    </location>
</feature>
<evidence type="ECO:0000313" key="3">
    <source>
        <dbReference type="EMBL" id="KHE73781.1"/>
    </source>
</evidence>
<protein>
    <submittedName>
        <fullName evidence="3">Uncharacterized protein</fullName>
    </submittedName>
</protein>
<accession>A0A0B0D727</accession>
<sequence>MRVNPWCEIWEPNGATSSHGFLQDFPRTTEQAGGRPEPGRPHAPPGVAHEPRSDTSDRLYNVDLAPTSRYGRTWSAYSIFTMRANDVHSLGNYGFAIGLFALGLGAWQVLTVLGVGALQVLASLALLILPWNLYTSPVVIVCFLGGLGAAALVALRDHHGGLLADPPLQRERPPALHGHPRRRVRLPRRRDPRAIGAFVPTILASLAVALLPVFQAVGEFS</sequence>
<keyword evidence="2" id="KW-1133">Transmembrane helix</keyword>
<keyword evidence="2" id="KW-0812">Transmembrane</keyword>
<evidence type="ECO:0000256" key="2">
    <source>
        <dbReference type="SAM" id="Phobius"/>
    </source>
</evidence>
<feature type="transmembrane region" description="Helical" evidence="2">
    <location>
        <begin position="95"/>
        <end position="128"/>
    </location>
</feature>
<dbReference type="eggNOG" id="COG1953">
    <property type="taxonomic scope" value="Bacteria"/>
</dbReference>
<feature type="transmembrane region" description="Helical" evidence="2">
    <location>
        <begin position="195"/>
        <end position="217"/>
    </location>
</feature>
<dbReference type="Proteomes" id="UP000030664">
    <property type="component" value="Unassembled WGS sequence"/>
</dbReference>
<name>A0A0B0D727_9MICC</name>
<organism evidence="3 4">
    <name type="scientific">Kocuria marina</name>
    <dbReference type="NCBI Taxonomy" id="223184"/>
    <lineage>
        <taxon>Bacteria</taxon>
        <taxon>Bacillati</taxon>
        <taxon>Actinomycetota</taxon>
        <taxon>Actinomycetes</taxon>
        <taxon>Micrococcales</taxon>
        <taxon>Micrococcaceae</taxon>
        <taxon>Kocuria</taxon>
    </lineage>
</organism>
<dbReference type="Gene3D" id="1.10.4160.10">
    <property type="entry name" value="Hydantoin permease"/>
    <property type="match status" value="1"/>
</dbReference>
<comment type="caution">
    <text evidence="3">The sequence shown here is derived from an EMBL/GenBank/DDBJ whole genome shotgun (WGS) entry which is preliminary data.</text>
</comment>
<gene>
    <name evidence="3" type="ORF">AS25_10060</name>
</gene>
<reference evidence="3 4" key="1">
    <citation type="submission" date="2014-09" db="EMBL/GenBank/DDBJ databases">
        <title>High-quality draft genome sequence of Kocuria marina SO9-6, an actinobacterium isolated from a copper mine.</title>
        <authorList>
            <person name="Castro D.B."/>
            <person name="Pereira L.B."/>
            <person name="Silva M.V."/>
            <person name="Silva B.P."/>
            <person name="Zanardi B.R."/>
            <person name="Carlos C."/>
            <person name="Belgini D.R."/>
            <person name="Limache E.G."/>
            <person name="Lacerda G.V."/>
            <person name="Nery M.B."/>
            <person name="Gomes M.B."/>
            <person name="Souza S."/>
            <person name="Silva T.M."/>
            <person name="Rodrigues V.D."/>
            <person name="Paulino L.C."/>
            <person name="Vicentini R."/>
            <person name="Ferraz L.F."/>
            <person name="Ottoboni L.M."/>
        </authorList>
    </citation>
    <scope>NUCLEOTIDE SEQUENCE [LARGE SCALE GENOMIC DNA]</scope>
    <source>
        <strain evidence="3 4">SO9-6</strain>
    </source>
</reference>
<dbReference type="EMBL" id="JROM01000045">
    <property type="protein sequence ID" value="KHE73781.1"/>
    <property type="molecule type" value="Genomic_DNA"/>
</dbReference>
<dbReference type="AlphaFoldDB" id="A0A0B0D727"/>
<feature type="compositionally biased region" description="Polar residues" evidence="1">
    <location>
        <begin position="15"/>
        <end position="31"/>
    </location>
</feature>
<proteinExistence type="predicted"/>
<evidence type="ECO:0000256" key="1">
    <source>
        <dbReference type="SAM" id="MobiDB-lite"/>
    </source>
</evidence>
<dbReference type="STRING" id="223184.AS25_10060"/>
<keyword evidence="2" id="KW-0472">Membrane</keyword>
<feature type="transmembrane region" description="Helical" evidence="2">
    <location>
        <begin position="134"/>
        <end position="155"/>
    </location>
</feature>